<feature type="compositionally biased region" description="Polar residues" evidence="1">
    <location>
        <begin position="60"/>
        <end position="71"/>
    </location>
</feature>
<sequence>MEIDPKGICCLKQRTGIPSQRKQKVREKTRYKTSRNCHGVLDLNQLFSAAENPDGHGQDPRSSAFSCVSSTRPHDRGCPRPTSTPTLHAPVFSGEPGM</sequence>
<comment type="caution">
    <text evidence="2">The sequence shown here is derived from an EMBL/GenBank/DDBJ whole genome shotgun (WGS) entry which is preliminary data.</text>
</comment>
<evidence type="ECO:0000256" key="1">
    <source>
        <dbReference type="SAM" id="MobiDB-lite"/>
    </source>
</evidence>
<evidence type="ECO:0000313" key="3">
    <source>
        <dbReference type="Proteomes" id="UP001151532"/>
    </source>
</evidence>
<keyword evidence="3" id="KW-1185">Reference proteome</keyword>
<reference evidence="2" key="1">
    <citation type="submission" date="2022-11" db="EMBL/GenBank/DDBJ databases">
        <authorList>
            <person name="Hyden B.L."/>
            <person name="Feng K."/>
            <person name="Yates T."/>
            <person name="Jawdy S."/>
            <person name="Smart L.B."/>
            <person name="Muchero W."/>
        </authorList>
    </citation>
    <scope>NUCLEOTIDE SEQUENCE</scope>
    <source>
        <tissue evidence="2">Shoot tip</tissue>
    </source>
</reference>
<accession>A0A9Q0SKG1</accession>
<name>A0A9Q0SKG1_SALPP</name>
<dbReference type="Proteomes" id="UP001151532">
    <property type="component" value="Chromosome 14"/>
</dbReference>
<feature type="region of interest" description="Disordered" evidence="1">
    <location>
        <begin position="48"/>
        <end position="98"/>
    </location>
</feature>
<gene>
    <name evidence="2" type="ORF">OIU79_019902</name>
</gene>
<reference evidence="2" key="2">
    <citation type="journal article" date="2023" name="Int. J. Mol. Sci.">
        <title>De Novo Assembly and Annotation of 11 Diverse Shrub Willow (Salix) Genomes Reveals Novel Gene Organization in Sex-Linked Regions.</title>
        <authorList>
            <person name="Hyden B."/>
            <person name="Feng K."/>
            <person name="Yates T.B."/>
            <person name="Jawdy S."/>
            <person name="Cereghino C."/>
            <person name="Smart L.B."/>
            <person name="Muchero W."/>
        </authorList>
    </citation>
    <scope>NUCLEOTIDE SEQUENCE</scope>
    <source>
        <tissue evidence="2">Shoot tip</tissue>
    </source>
</reference>
<organism evidence="2 3">
    <name type="scientific">Salix purpurea</name>
    <name type="common">Purple osier willow</name>
    <dbReference type="NCBI Taxonomy" id="77065"/>
    <lineage>
        <taxon>Eukaryota</taxon>
        <taxon>Viridiplantae</taxon>
        <taxon>Streptophyta</taxon>
        <taxon>Embryophyta</taxon>
        <taxon>Tracheophyta</taxon>
        <taxon>Spermatophyta</taxon>
        <taxon>Magnoliopsida</taxon>
        <taxon>eudicotyledons</taxon>
        <taxon>Gunneridae</taxon>
        <taxon>Pentapetalae</taxon>
        <taxon>rosids</taxon>
        <taxon>fabids</taxon>
        <taxon>Malpighiales</taxon>
        <taxon>Salicaceae</taxon>
        <taxon>Saliceae</taxon>
        <taxon>Salix</taxon>
    </lineage>
</organism>
<protein>
    <submittedName>
        <fullName evidence="2">Uncharacterized protein</fullName>
    </submittedName>
</protein>
<evidence type="ECO:0000313" key="2">
    <source>
        <dbReference type="EMBL" id="KAJ6680283.1"/>
    </source>
</evidence>
<dbReference type="AlphaFoldDB" id="A0A9Q0SKG1"/>
<dbReference type="EMBL" id="JAPFFK010000020">
    <property type="protein sequence ID" value="KAJ6680283.1"/>
    <property type="molecule type" value="Genomic_DNA"/>
</dbReference>
<proteinExistence type="predicted"/>